<gene>
    <name evidence="7" type="primary">LOC100199317</name>
</gene>
<dbReference type="GeneID" id="100199317"/>
<keyword evidence="6" id="KW-1185">Reference proteome</keyword>
<sequence>MGIFDIFKSFFQSSPTTNGDPSRLPPNIENDLRRDILSNHEDINSIMTFTENNDTKHIMEEMESLFENFFNFGIKADNFFGSLPSNNHDENKTQSLRDKMLNEKEEVPFDEDRQFNFFTGNLPSIFKFPIENDIFRNTDETDEKQIYDEDFDSDISSGKKSLDDVLNEKTSHNSFNISSLPKNGIFNFSSTTKKINSDGYIETRTTKKLPDGSEQTVVSRSIGDQTHSVTSKKLASGEEIRTEDFVNMNQDELKAFDEKWNIKKGPLLPNGSSWGSFIPRPWSNPKL</sequence>
<feature type="region of interest" description="Disordered" evidence="5">
    <location>
        <begin position="268"/>
        <end position="287"/>
    </location>
</feature>
<dbReference type="PANTHER" id="PTHR13105">
    <property type="entry name" value="MYELOID LEUKEMIA FACTOR"/>
    <property type="match status" value="1"/>
</dbReference>
<evidence type="ECO:0000256" key="5">
    <source>
        <dbReference type="SAM" id="MobiDB-lite"/>
    </source>
</evidence>
<organism evidence="6 7">
    <name type="scientific">Hydra vulgaris</name>
    <name type="common">Hydra</name>
    <name type="synonym">Hydra attenuata</name>
    <dbReference type="NCBI Taxonomy" id="6087"/>
    <lineage>
        <taxon>Eukaryota</taxon>
        <taxon>Metazoa</taxon>
        <taxon>Cnidaria</taxon>
        <taxon>Hydrozoa</taxon>
        <taxon>Hydroidolina</taxon>
        <taxon>Anthoathecata</taxon>
        <taxon>Aplanulata</taxon>
        <taxon>Hydridae</taxon>
        <taxon>Hydra</taxon>
    </lineage>
</organism>
<dbReference type="RefSeq" id="XP_065671470.1">
    <property type="nucleotide sequence ID" value="XM_065815398.1"/>
</dbReference>
<feature type="region of interest" description="Disordered" evidence="5">
    <location>
        <begin position="205"/>
        <end position="235"/>
    </location>
</feature>
<keyword evidence="3" id="KW-0963">Cytoplasm</keyword>
<accession>A0ABM4DAS3</accession>
<name>A0ABM4DAS3_HYDVU</name>
<evidence type="ECO:0000256" key="4">
    <source>
        <dbReference type="ARBA" id="ARBA00022553"/>
    </source>
</evidence>
<dbReference type="InterPro" id="IPR019376">
    <property type="entry name" value="Myeloid_leukemia_factor"/>
</dbReference>
<proteinExistence type="inferred from homology"/>
<dbReference type="Proteomes" id="UP001652625">
    <property type="component" value="Chromosome 13"/>
</dbReference>
<protein>
    <submittedName>
        <fullName evidence="7">Uncharacterized protein LOC100199317 isoform X2</fullName>
    </submittedName>
</protein>
<evidence type="ECO:0000256" key="1">
    <source>
        <dbReference type="ARBA" id="ARBA00004496"/>
    </source>
</evidence>
<keyword evidence="4" id="KW-0597">Phosphoprotein</keyword>
<comment type="subcellular location">
    <subcellularLocation>
        <location evidence="1">Cytoplasm</location>
    </subcellularLocation>
</comment>
<comment type="similarity">
    <text evidence="2">Belongs to the MLF family.</text>
</comment>
<feature type="compositionally biased region" description="Polar residues" evidence="5">
    <location>
        <begin position="213"/>
        <end position="233"/>
    </location>
</feature>
<reference evidence="7" key="1">
    <citation type="submission" date="2025-08" db="UniProtKB">
        <authorList>
            <consortium name="RefSeq"/>
        </authorList>
    </citation>
    <scope>IDENTIFICATION</scope>
</reference>
<evidence type="ECO:0000313" key="7">
    <source>
        <dbReference type="RefSeq" id="XP_065671470.1"/>
    </source>
</evidence>
<evidence type="ECO:0000256" key="3">
    <source>
        <dbReference type="ARBA" id="ARBA00022490"/>
    </source>
</evidence>
<evidence type="ECO:0000313" key="6">
    <source>
        <dbReference type="Proteomes" id="UP001652625"/>
    </source>
</evidence>
<evidence type="ECO:0000256" key="2">
    <source>
        <dbReference type="ARBA" id="ARBA00008332"/>
    </source>
</evidence>